<name>A0A6C2UEY4_9BACT</name>
<keyword evidence="3" id="KW-1185">Reference proteome</keyword>
<dbReference type="InterPro" id="IPR009241">
    <property type="entry name" value="HigB-like"/>
</dbReference>
<dbReference type="Pfam" id="PF05973">
    <property type="entry name" value="Gp49"/>
    <property type="match status" value="1"/>
</dbReference>
<dbReference type="Proteomes" id="UP000346198">
    <property type="component" value="Unassembled WGS sequence"/>
</dbReference>
<organism evidence="2 3">
    <name type="scientific">Pontiella sulfatireligans</name>
    <dbReference type="NCBI Taxonomy" id="2750658"/>
    <lineage>
        <taxon>Bacteria</taxon>
        <taxon>Pseudomonadati</taxon>
        <taxon>Kiritimatiellota</taxon>
        <taxon>Kiritimatiellia</taxon>
        <taxon>Kiritimatiellales</taxon>
        <taxon>Pontiellaceae</taxon>
        <taxon>Pontiella</taxon>
    </lineage>
</organism>
<protein>
    <recommendedName>
        <fullName evidence="4">Type II toxin-antitoxin system RelE/ParE family toxin</fullName>
    </recommendedName>
</protein>
<feature type="compositionally biased region" description="Basic and acidic residues" evidence="1">
    <location>
        <begin position="96"/>
        <end position="116"/>
    </location>
</feature>
<evidence type="ECO:0008006" key="4">
    <source>
        <dbReference type="Google" id="ProtNLM"/>
    </source>
</evidence>
<gene>
    <name evidence="2" type="ORF">SCARR_00532</name>
</gene>
<dbReference type="RefSeq" id="WP_136059956.1">
    <property type="nucleotide sequence ID" value="NZ_CAAHFH010000001.1"/>
</dbReference>
<evidence type="ECO:0000256" key="1">
    <source>
        <dbReference type="SAM" id="MobiDB-lite"/>
    </source>
</evidence>
<feature type="region of interest" description="Disordered" evidence="1">
    <location>
        <begin position="93"/>
        <end position="116"/>
    </location>
</feature>
<dbReference type="AlphaFoldDB" id="A0A6C2UEY4"/>
<evidence type="ECO:0000313" key="3">
    <source>
        <dbReference type="Proteomes" id="UP000346198"/>
    </source>
</evidence>
<proteinExistence type="predicted"/>
<dbReference type="EMBL" id="CAAHFH010000001">
    <property type="protein sequence ID" value="VGO18479.1"/>
    <property type="molecule type" value="Genomic_DNA"/>
</dbReference>
<reference evidence="2 3" key="1">
    <citation type="submission" date="2019-04" db="EMBL/GenBank/DDBJ databases">
        <authorList>
            <person name="Van Vliet M D."/>
        </authorList>
    </citation>
    <scope>NUCLEOTIDE SEQUENCE [LARGE SCALE GENOMIC DNA]</scope>
    <source>
        <strain evidence="2 3">F21</strain>
    </source>
</reference>
<accession>A0A6C2UEY4</accession>
<sequence>MKRKITFYETAEGASPVEKFLRKQTVQVRKAVAAGFMHIQNDTNPEHLFRKMTATDGLWEIRIKQGGNIFRLLCFFHGSELIVVASGFQKKTQKTPRQEIKTAEARKKDYFRRQAQ</sequence>
<evidence type="ECO:0000313" key="2">
    <source>
        <dbReference type="EMBL" id="VGO18479.1"/>
    </source>
</evidence>